<dbReference type="InterPro" id="IPR050655">
    <property type="entry name" value="Plant_B3_domain"/>
</dbReference>
<keyword evidence="9" id="KW-1185">Reference proteome</keyword>
<evidence type="ECO:0000259" key="6">
    <source>
        <dbReference type="PROSITE" id="PS50863"/>
    </source>
</evidence>
<protein>
    <submittedName>
        <fullName evidence="7">B3 DNA-binding domain protein</fullName>
    </submittedName>
</protein>
<dbReference type="SUPFAM" id="SSF101936">
    <property type="entry name" value="DNA-binding pseudobarrel domain"/>
    <property type="match status" value="2"/>
</dbReference>
<keyword evidence="4" id="KW-0804">Transcription</keyword>
<feature type="domain" description="TF-B3" evidence="6">
    <location>
        <begin position="205"/>
        <end position="270"/>
    </location>
</feature>
<dbReference type="Gene3D" id="2.40.330.10">
    <property type="entry name" value="DNA-binding pseudobarrel domain"/>
    <property type="match status" value="2"/>
</dbReference>
<gene>
    <name evidence="7" type="ordered locus">MTR_5g070440</name>
</gene>
<evidence type="ECO:0000256" key="2">
    <source>
        <dbReference type="ARBA" id="ARBA00023015"/>
    </source>
</evidence>
<dbReference type="PANTHER" id="PTHR31920:SF37">
    <property type="entry name" value="B3 DOMAIN-CONTAINING TRANSCRIPTION FACTOR VRN1"/>
    <property type="match status" value="1"/>
</dbReference>
<reference evidence="7 9" key="2">
    <citation type="journal article" date="2014" name="BMC Genomics">
        <title>An improved genome release (version Mt4.0) for the model legume Medicago truncatula.</title>
        <authorList>
            <person name="Tang H."/>
            <person name="Krishnakumar V."/>
            <person name="Bidwell S."/>
            <person name="Rosen B."/>
            <person name="Chan A."/>
            <person name="Zhou S."/>
            <person name="Gentzbittel L."/>
            <person name="Childs K.L."/>
            <person name="Yandell M."/>
            <person name="Gundlach H."/>
            <person name="Mayer K.F."/>
            <person name="Schwartz D.C."/>
            <person name="Town C.D."/>
        </authorList>
    </citation>
    <scope>GENOME REANNOTATION</scope>
    <source>
        <strain evidence="8 9">cv. Jemalong A17</strain>
    </source>
</reference>
<dbReference type="OrthoDB" id="1399306at2759"/>
<evidence type="ECO:0000256" key="5">
    <source>
        <dbReference type="ARBA" id="ARBA00023242"/>
    </source>
</evidence>
<dbReference type="AlphaFoldDB" id="G7KE59"/>
<dbReference type="GO" id="GO:0005634">
    <property type="term" value="C:nucleus"/>
    <property type="evidence" value="ECO:0007669"/>
    <property type="project" value="UniProtKB-SubCell"/>
</dbReference>
<evidence type="ECO:0000313" key="8">
    <source>
        <dbReference type="EnsemblPlants" id="AES98603"/>
    </source>
</evidence>
<dbReference type="HOGENOM" id="CLU_015069_1_3_1"/>
<evidence type="ECO:0000256" key="3">
    <source>
        <dbReference type="ARBA" id="ARBA00023125"/>
    </source>
</evidence>
<reference evidence="8" key="3">
    <citation type="submission" date="2015-04" db="UniProtKB">
        <authorList>
            <consortium name="EnsemblPlants"/>
        </authorList>
    </citation>
    <scope>IDENTIFICATION</scope>
    <source>
        <strain evidence="8">cv. Jemalong A17</strain>
    </source>
</reference>
<dbReference type="PaxDb" id="3880-AES98603"/>
<evidence type="ECO:0000256" key="1">
    <source>
        <dbReference type="ARBA" id="ARBA00004123"/>
    </source>
</evidence>
<dbReference type="SMART" id="SM01019">
    <property type="entry name" value="B3"/>
    <property type="match status" value="2"/>
</dbReference>
<dbReference type="STRING" id="3880.G7KE59"/>
<feature type="domain" description="TF-B3" evidence="6">
    <location>
        <begin position="20"/>
        <end position="113"/>
    </location>
</feature>
<keyword evidence="5" id="KW-0539">Nucleus</keyword>
<name>G7KE59_MEDTR</name>
<proteinExistence type="predicted"/>
<dbReference type="InterPro" id="IPR015300">
    <property type="entry name" value="DNA-bd_pseudobarrel_sf"/>
</dbReference>
<dbReference type="EnsemblPlants" id="AES98603">
    <property type="protein sequence ID" value="AES98603"/>
    <property type="gene ID" value="MTR_5g070440"/>
</dbReference>
<dbReference type="GO" id="GO:0003677">
    <property type="term" value="F:DNA binding"/>
    <property type="evidence" value="ECO:0007669"/>
    <property type="project" value="UniProtKB-KW"/>
</dbReference>
<dbReference type="PROSITE" id="PS50863">
    <property type="entry name" value="B3"/>
    <property type="match status" value="2"/>
</dbReference>
<dbReference type="Pfam" id="PF02362">
    <property type="entry name" value="B3"/>
    <property type="match status" value="2"/>
</dbReference>
<dbReference type="EMBL" id="CM001221">
    <property type="protein sequence ID" value="AES98603.1"/>
    <property type="molecule type" value="Genomic_DNA"/>
</dbReference>
<evidence type="ECO:0000313" key="9">
    <source>
        <dbReference type="Proteomes" id="UP000002051"/>
    </source>
</evidence>
<keyword evidence="2" id="KW-0805">Transcription regulation</keyword>
<evidence type="ECO:0000256" key="4">
    <source>
        <dbReference type="ARBA" id="ARBA00023163"/>
    </source>
</evidence>
<dbReference type="Proteomes" id="UP000002051">
    <property type="component" value="Chromosome 5"/>
</dbReference>
<dbReference type="PANTHER" id="PTHR31920">
    <property type="entry name" value="B3 DOMAIN-CONTAINING"/>
    <property type="match status" value="1"/>
</dbReference>
<organism evidence="7 9">
    <name type="scientific">Medicago truncatula</name>
    <name type="common">Barrel medic</name>
    <name type="synonym">Medicago tribuloides</name>
    <dbReference type="NCBI Taxonomy" id="3880"/>
    <lineage>
        <taxon>Eukaryota</taxon>
        <taxon>Viridiplantae</taxon>
        <taxon>Streptophyta</taxon>
        <taxon>Embryophyta</taxon>
        <taxon>Tracheophyta</taxon>
        <taxon>Spermatophyta</taxon>
        <taxon>Magnoliopsida</taxon>
        <taxon>eudicotyledons</taxon>
        <taxon>Gunneridae</taxon>
        <taxon>Pentapetalae</taxon>
        <taxon>rosids</taxon>
        <taxon>fabids</taxon>
        <taxon>Fabales</taxon>
        <taxon>Fabaceae</taxon>
        <taxon>Papilionoideae</taxon>
        <taxon>50 kb inversion clade</taxon>
        <taxon>NPAAA clade</taxon>
        <taxon>Hologalegina</taxon>
        <taxon>IRL clade</taxon>
        <taxon>Trifolieae</taxon>
        <taxon>Medicago</taxon>
    </lineage>
</organism>
<dbReference type="OMA" id="QEMAICE"/>
<dbReference type="SMR" id="G7KE59"/>
<dbReference type="InterPro" id="IPR003340">
    <property type="entry name" value="B3_DNA-bd"/>
</dbReference>
<evidence type="ECO:0000313" key="7">
    <source>
        <dbReference type="EMBL" id="AES98603.1"/>
    </source>
</evidence>
<reference evidence="7 9" key="1">
    <citation type="journal article" date="2011" name="Nature">
        <title>The Medicago genome provides insight into the evolution of rhizobial symbioses.</title>
        <authorList>
            <person name="Young N.D."/>
            <person name="Debelle F."/>
            <person name="Oldroyd G.E."/>
            <person name="Geurts R."/>
            <person name="Cannon S.B."/>
            <person name="Udvardi M.K."/>
            <person name="Benedito V.A."/>
            <person name="Mayer K.F."/>
            <person name="Gouzy J."/>
            <person name="Schoof H."/>
            <person name="Van de Peer Y."/>
            <person name="Proost S."/>
            <person name="Cook D.R."/>
            <person name="Meyers B.C."/>
            <person name="Spannagl M."/>
            <person name="Cheung F."/>
            <person name="De Mita S."/>
            <person name="Krishnakumar V."/>
            <person name="Gundlach H."/>
            <person name="Zhou S."/>
            <person name="Mudge J."/>
            <person name="Bharti A.K."/>
            <person name="Murray J.D."/>
            <person name="Naoumkina M.A."/>
            <person name="Rosen B."/>
            <person name="Silverstein K.A."/>
            <person name="Tang H."/>
            <person name="Rombauts S."/>
            <person name="Zhao P.X."/>
            <person name="Zhou P."/>
            <person name="Barbe V."/>
            <person name="Bardou P."/>
            <person name="Bechner M."/>
            <person name="Bellec A."/>
            <person name="Berger A."/>
            <person name="Berges H."/>
            <person name="Bidwell S."/>
            <person name="Bisseling T."/>
            <person name="Choisne N."/>
            <person name="Couloux A."/>
            <person name="Denny R."/>
            <person name="Deshpande S."/>
            <person name="Dai X."/>
            <person name="Doyle J.J."/>
            <person name="Dudez A.M."/>
            <person name="Farmer A.D."/>
            <person name="Fouteau S."/>
            <person name="Franken C."/>
            <person name="Gibelin C."/>
            <person name="Gish J."/>
            <person name="Goldstein S."/>
            <person name="Gonzalez A.J."/>
            <person name="Green P.J."/>
            <person name="Hallab A."/>
            <person name="Hartog M."/>
            <person name="Hua A."/>
            <person name="Humphray S.J."/>
            <person name="Jeong D.H."/>
            <person name="Jing Y."/>
            <person name="Jocker A."/>
            <person name="Kenton S.M."/>
            <person name="Kim D.J."/>
            <person name="Klee K."/>
            <person name="Lai H."/>
            <person name="Lang C."/>
            <person name="Lin S."/>
            <person name="Macmil S.L."/>
            <person name="Magdelenat G."/>
            <person name="Matthews L."/>
            <person name="McCorrison J."/>
            <person name="Monaghan E.L."/>
            <person name="Mun J.H."/>
            <person name="Najar F.Z."/>
            <person name="Nicholson C."/>
            <person name="Noirot C."/>
            <person name="O'Bleness M."/>
            <person name="Paule C.R."/>
            <person name="Poulain J."/>
            <person name="Prion F."/>
            <person name="Qin B."/>
            <person name="Qu C."/>
            <person name="Retzel E.F."/>
            <person name="Riddle C."/>
            <person name="Sallet E."/>
            <person name="Samain S."/>
            <person name="Samson N."/>
            <person name="Sanders I."/>
            <person name="Saurat O."/>
            <person name="Scarpelli C."/>
            <person name="Schiex T."/>
            <person name="Segurens B."/>
            <person name="Severin A.J."/>
            <person name="Sherrier D.J."/>
            <person name="Shi R."/>
            <person name="Sims S."/>
            <person name="Singer S.R."/>
            <person name="Sinharoy S."/>
            <person name="Sterck L."/>
            <person name="Viollet A."/>
            <person name="Wang B.B."/>
            <person name="Wang K."/>
            <person name="Wang M."/>
            <person name="Wang X."/>
            <person name="Warfsmann J."/>
            <person name="Weissenbach J."/>
            <person name="White D.D."/>
            <person name="White J.D."/>
            <person name="Wiley G.B."/>
            <person name="Wincker P."/>
            <person name="Xing Y."/>
            <person name="Yang L."/>
            <person name="Yao Z."/>
            <person name="Ying F."/>
            <person name="Zhai J."/>
            <person name="Zhou L."/>
            <person name="Zuber A."/>
            <person name="Denarie J."/>
            <person name="Dixon R.A."/>
            <person name="May G.D."/>
            <person name="Schwartz D.C."/>
            <person name="Rogers J."/>
            <person name="Quetier F."/>
            <person name="Town C.D."/>
            <person name="Roe B.A."/>
        </authorList>
    </citation>
    <scope>NUCLEOTIDE SEQUENCE [LARGE SCALE GENOMIC DNA]</scope>
    <source>
        <strain evidence="7">A17</strain>
        <strain evidence="8 9">cv. Jemalong A17</strain>
    </source>
</reference>
<keyword evidence="3 7" id="KW-0238">DNA-binding</keyword>
<dbReference type="eggNOG" id="ENOG502S27N">
    <property type="taxonomic scope" value="Eukaryota"/>
</dbReference>
<accession>G7KE59</accession>
<comment type="subcellular location">
    <subcellularLocation>
        <location evidence="1">Nucleus</location>
    </subcellularLocation>
</comment>
<dbReference type="CDD" id="cd10017">
    <property type="entry name" value="B3_DNA"/>
    <property type="match status" value="2"/>
</dbReference>
<sequence length="274" mass="31932">MQPSRRKCVRISSPEKESKHFMKAILPSPIHSKQIRIPDEFITRFGNELNNVATITVPDGRVWKMELKKRGENVFFCNKWQEFVEYYSIGYGCFISFKYEGNSKFSVIIFDATSVEISYPFETPSTNGEPKTNYPSSRKRSKVETCERLRKKVKNMSKYASKRVEDAAKELNPNNPYFRSKIVKGKYAYVNFDFATKYLKPNIPIKLQNSHGEQWEVFGIFHDARSSAIQITRGFSIFQKDNNLSYGDYCVFELIKTKPVVLKVTMFRAIDYCD</sequence>